<dbReference type="GO" id="GO:0006817">
    <property type="term" value="P:phosphate ion transport"/>
    <property type="evidence" value="ECO:0007669"/>
    <property type="project" value="UniProtKB-KW"/>
</dbReference>
<gene>
    <name evidence="10" type="primary">pstS</name>
    <name evidence="10" type="ORF">NCTC11087_01089</name>
</gene>
<keyword evidence="8" id="KW-0449">Lipoprotein</keyword>
<evidence type="ECO:0000256" key="2">
    <source>
        <dbReference type="ARBA" id="ARBA00004193"/>
    </source>
</evidence>
<evidence type="ECO:0000256" key="3">
    <source>
        <dbReference type="ARBA" id="ARBA00008725"/>
    </source>
</evidence>
<dbReference type="PANTHER" id="PTHR30570">
    <property type="entry name" value="PERIPLASMIC PHOSPHATE BINDING COMPONENT OF PHOSPHATE ABC TRANSPORTER"/>
    <property type="match status" value="1"/>
</dbReference>
<keyword evidence="11" id="KW-1185">Reference proteome</keyword>
<accession>A0A380LK33</accession>
<comment type="subunit">
    <text evidence="4">The complex is composed of two ATP-binding proteins (PstB), two transmembrane proteins (PstC and PstA) and a solute-binding protein (PstS).</text>
</comment>
<evidence type="ECO:0000256" key="6">
    <source>
        <dbReference type="ARBA" id="ARBA00022729"/>
    </source>
</evidence>
<dbReference type="AlphaFoldDB" id="A0A380LK33"/>
<organism evidence="10 11">
    <name type="scientific">Faecalicoccus pleomorphus</name>
    <dbReference type="NCBI Taxonomy" id="1323"/>
    <lineage>
        <taxon>Bacteria</taxon>
        <taxon>Bacillati</taxon>
        <taxon>Bacillota</taxon>
        <taxon>Erysipelotrichia</taxon>
        <taxon>Erysipelotrichales</taxon>
        <taxon>Erysipelotrichaceae</taxon>
        <taxon>Faecalicoccus</taxon>
    </lineage>
</organism>
<dbReference type="PANTHER" id="PTHR30570:SF1">
    <property type="entry name" value="PHOSPHATE-BINDING PROTEIN PSTS"/>
    <property type="match status" value="1"/>
</dbReference>
<dbReference type="EMBL" id="UHFX01000003">
    <property type="protein sequence ID" value="SUO04188.1"/>
    <property type="molecule type" value="Genomic_DNA"/>
</dbReference>
<name>A0A380LK33_9FIRM</name>
<dbReference type="Gene3D" id="3.40.190.10">
    <property type="entry name" value="Periplasmic binding protein-like II"/>
    <property type="match status" value="4"/>
</dbReference>
<evidence type="ECO:0000256" key="4">
    <source>
        <dbReference type="ARBA" id="ARBA00011529"/>
    </source>
</evidence>
<evidence type="ECO:0000256" key="7">
    <source>
        <dbReference type="ARBA" id="ARBA00023139"/>
    </source>
</evidence>
<evidence type="ECO:0000259" key="9">
    <source>
        <dbReference type="Pfam" id="PF12849"/>
    </source>
</evidence>
<proteinExistence type="inferred from homology"/>
<dbReference type="GeneID" id="77462056"/>
<feature type="domain" description="PBP" evidence="9">
    <location>
        <begin position="29"/>
        <end position="153"/>
    </location>
</feature>
<reference evidence="10 11" key="1">
    <citation type="submission" date="2018-06" db="EMBL/GenBank/DDBJ databases">
        <authorList>
            <consortium name="Pathogen Informatics"/>
            <person name="Doyle S."/>
        </authorList>
    </citation>
    <scope>NUCLEOTIDE SEQUENCE [LARGE SCALE GENOMIC DNA]</scope>
    <source>
        <strain evidence="10 11">NCTC11087</strain>
    </source>
</reference>
<dbReference type="OrthoDB" id="9790048at2"/>
<dbReference type="InterPro" id="IPR024370">
    <property type="entry name" value="PBP_domain"/>
</dbReference>
<keyword evidence="5" id="KW-0813">Transport</keyword>
<sequence length="290" mass="30235">MNKFLKGMLALGLSATALVGCSSGGDDAQSDEGTASGAITVVSREDGSGTRGAFTELMGIEEDGTDNTTSSAQITNSTSVMMTTVEGNSYAIGYISLGSLNDTVKAVTVDGVEATVENVESGEYTVSRPFLVCTTEDISELGQDFMNFIMSDEGQAIVEEEGYIPRETTGAFTSNGASGDLTVGGSSSVTPVMEKLAEAYEEINTGANVSVQQSDSTSGAENTISGVYEIGMCSRDLTEEEQSKGLTPTTIALDGIAVIVNKENAVDNLTTDQIKQIYTGEITDWADISE</sequence>
<keyword evidence="5" id="KW-0592">Phosphate transport</keyword>
<dbReference type="RefSeq" id="WP_022790577.1">
    <property type="nucleotide sequence ID" value="NZ_UHFX01000003.1"/>
</dbReference>
<evidence type="ECO:0000313" key="10">
    <source>
        <dbReference type="EMBL" id="SUO04188.1"/>
    </source>
</evidence>
<evidence type="ECO:0000313" key="11">
    <source>
        <dbReference type="Proteomes" id="UP000255523"/>
    </source>
</evidence>
<dbReference type="PROSITE" id="PS51257">
    <property type="entry name" value="PROKAR_LIPOPROTEIN"/>
    <property type="match status" value="1"/>
</dbReference>
<protein>
    <submittedName>
        <fullName evidence="10">Phosphate transport system substrate-binding protein</fullName>
    </submittedName>
</protein>
<dbReference type="InterPro" id="IPR050811">
    <property type="entry name" value="Phosphate_ABC_transporter"/>
</dbReference>
<dbReference type="GO" id="GO:0005886">
    <property type="term" value="C:plasma membrane"/>
    <property type="evidence" value="ECO:0007669"/>
    <property type="project" value="UniProtKB-SubCell"/>
</dbReference>
<keyword evidence="6" id="KW-0732">Signal</keyword>
<comment type="subcellular location">
    <subcellularLocation>
        <location evidence="2">Cell membrane</location>
        <topology evidence="2">Lipid-anchor</topology>
    </subcellularLocation>
</comment>
<comment type="function">
    <text evidence="1">Part of the ABC transporter complex PstSACB involved in phosphate import.</text>
</comment>
<dbReference type="SUPFAM" id="SSF53850">
    <property type="entry name" value="Periplasmic binding protein-like II"/>
    <property type="match status" value="2"/>
</dbReference>
<evidence type="ECO:0000256" key="1">
    <source>
        <dbReference type="ARBA" id="ARBA00002841"/>
    </source>
</evidence>
<feature type="domain" description="PBP" evidence="9">
    <location>
        <begin position="173"/>
        <end position="287"/>
    </location>
</feature>
<evidence type="ECO:0000256" key="8">
    <source>
        <dbReference type="ARBA" id="ARBA00023288"/>
    </source>
</evidence>
<evidence type="ECO:0000256" key="5">
    <source>
        <dbReference type="ARBA" id="ARBA00022592"/>
    </source>
</evidence>
<dbReference type="Proteomes" id="UP000255523">
    <property type="component" value="Unassembled WGS sequence"/>
</dbReference>
<dbReference type="Pfam" id="PF12849">
    <property type="entry name" value="PBP_like_2"/>
    <property type="match status" value="2"/>
</dbReference>
<comment type="similarity">
    <text evidence="3">Belongs to the PstS family.</text>
</comment>
<keyword evidence="7" id="KW-0564">Palmitate</keyword>